<accession>A0ABR9PFW1</accession>
<name>A0ABR9PFW1_9BACT</name>
<evidence type="ECO:0000313" key="1">
    <source>
        <dbReference type="EMBL" id="MBE4746806.1"/>
    </source>
</evidence>
<proteinExistence type="predicted"/>
<dbReference type="Pfam" id="PF08856">
    <property type="entry name" value="DUF1826"/>
    <property type="match status" value="1"/>
</dbReference>
<evidence type="ECO:0000313" key="2">
    <source>
        <dbReference type="Proteomes" id="UP001516472"/>
    </source>
</evidence>
<gene>
    <name evidence="1" type="ORF">G4177_01290</name>
</gene>
<dbReference type="Proteomes" id="UP001516472">
    <property type="component" value="Unassembled WGS sequence"/>
</dbReference>
<dbReference type="InterPro" id="IPR014955">
    <property type="entry name" value="DUF1826"/>
</dbReference>
<dbReference type="RefSeq" id="WP_193346227.1">
    <property type="nucleotide sequence ID" value="NZ_CBCSIP010000197.1"/>
</dbReference>
<comment type="caution">
    <text evidence="1">The sequence shown here is derived from an EMBL/GenBank/DDBJ whole genome shotgun (WGS) entry which is preliminary data.</text>
</comment>
<dbReference type="EMBL" id="JAAIYO010000001">
    <property type="protein sequence ID" value="MBE4746806.1"/>
    <property type="molecule type" value="Genomic_DNA"/>
</dbReference>
<protein>
    <submittedName>
        <fullName evidence="1">DUF1826 domain-containing protein</fullName>
    </submittedName>
</protein>
<reference evidence="1 2" key="1">
    <citation type="submission" date="2020-02" db="EMBL/GenBank/DDBJ databases">
        <authorList>
            <person name="Babadi Z.K."/>
            <person name="Risdian C."/>
            <person name="Ebrahimipour G.H."/>
            <person name="Wink J."/>
        </authorList>
    </citation>
    <scope>NUCLEOTIDE SEQUENCE [LARGE SCALE GENOMIC DNA]</scope>
    <source>
        <strain evidence="1 2">ZKHCc1 1396</strain>
    </source>
</reference>
<keyword evidence="2" id="KW-1185">Reference proteome</keyword>
<organism evidence="1 2">
    <name type="scientific">Corallococcus soli</name>
    <dbReference type="NCBI Taxonomy" id="2710757"/>
    <lineage>
        <taxon>Bacteria</taxon>
        <taxon>Pseudomonadati</taxon>
        <taxon>Myxococcota</taxon>
        <taxon>Myxococcia</taxon>
        <taxon>Myxococcales</taxon>
        <taxon>Cystobacterineae</taxon>
        <taxon>Myxococcaceae</taxon>
        <taxon>Corallococcus</taxon>
    </lineage>
</organism>
<sequence length="216" mass="24075">MSARALKPREVPESRGDAHAFVWEPAGLTDIYREDVNLCVWRRGLDARLSAWLGGVGRKHRLQVVERVDAHALDLRASLASVPESAEREAWLQDLHAVVGLYADLFEARWLGVRLTTVDRDLCPRFHVDRVGVRLLCTYAGPATEWLEECHVARGHLGPTGEVLRPGGQVRTLERFDVALLKGEAWPGNEGRGAVHRSPSLTKEGSRRILLTVDVL</sequence>